<protein>
    <submittedName>
        <fullName evidence="1">Uncharacterized protein</fullName>
    </submittedName>
</protein>
<dbReference type="AlphaFoldDB" id="A0AAV3YEK2"/>
<reference evidence="1 2" key="1">
    <citation type="journal article" date="2021" name="Elife">
        <title>Chloroplast acquisition without the gene transfer in kleptoplastic sea slugs, Plakobranchus ocellatus.</title>
        <authorList>
            <person name="Maeda T."/>
            <person name="Takahashi S."/>
            <person name="Yoshida T."/>
            <person name="Shimamura S."/>
            <person name="Takaki Y."/>
            <person name="Nagai Y."/>
            <person name="Toyoda A."/>
            <person name="Suzuki Y."/>
            <person name="Arimoto A."/>
            <person name="Ishii H."/>
            <person name="Satoh N."/>
            <person name="Nishiyama T."/>
            <person name="Hasebe M."/>
            <person name="Maruyama T."/>
            <person name="Minagawa J."/>
            <person name="Obokata J."/>
            <person name="Shigenobu S."/>
        </authorList>
    </citation>
    <scope>NUCLEOTIDE SEQUENCE [LARGE SCALE GENOMIC DNA]</scope>
</reference>
<name>A0AAV3YEK2_9GAST</name>
<dbReference type="Proteomes" id="UP000735302">
    <property type="component" value="Unassembled WGS sequence"/>
</dbReference>
<proteinExistence type="predicted"/>
<dbReference type="EMBL" id="BLXT01000896">
    <property type="protein sequence ID" value="GFN81179.1"/>
    <property type="molecule type" value="Genomic_DNA"/>
</dbReference>
<evidence type="ECO:0000313" key="2">
    <source>
        <dbReference type="Proteomes" id="UP000735302"/>
    </source>
</evidence>
<accession>A0AAV3YEK2</accession>
<evidence type="ECO:0000313" key="1">
    <source>
        <dbReference type="EMBL" id="GFN81179.1"/>
    </source>
</evidence>
<comment type="caution">
    <text evidence="1">The sequence shown here is derived from an EMBL/GenBank/DDBJ whole genome shotgun (WGS) entry which is preliminary data.</text>
</comment>
<sequence length="100" mass="11017">MVAGPELARIIEEFKVNCLDGGTGKASTTNLKHHDHEHTASAQVKFSKEVGALVQVFEEMGNPFMEESEDLLVLDSRDIADLAIVQSVRSIEKTGQDQYD</sequence>
<organism evidence="1 2">
    <name type="scientific">Plakobranchus ocellatus</name>
    <dbReference type="NCBI Taxonomy" id="259542"/>
    <lineage>
        <taxon>Eukaryota</taxon>
        <taxon>Metazoa</taxon>
        <taxon>Spiralia</taxon>
        <taxon>Lophotrochozoa</taxon>
        <taxon>Mollusca</taxon>
        <taxon>Gastropoda</taxon>
        <taxon>Heterobranchia</taxon>
        <taxon>Euthyneura</taxon>
        <taxon>Panpulmonata</taxon>
        <taxon>Sacoglossa</taxon>
        <taxon>Placobranchoidea</taxon>
        <taxon>Plakobranchidae</taxon>
        <taxon>Plakobranchus</taxon>
    </lineage>
</organism>
<gene>
    <name evidence="1" type="ORF">PoB_000768500</name>
</gene>
<keyword evidence="2" id="KW-1185">Reference proteome</keyword>